<sequence>MKHIFLLFVFLVNLSCKSQNKSSNITDIDNSNAQKNASQIGDYVTSIYKDSNNNLWFDTIEKGIAKYDGKTLKYLTQKDGLPSNRVTTVKEDKDGILWFATGDGISKYNGKEFVNFHIKENDFYSNTVNQIFIDSQDKFWIGTWGGVYKFDGKSFKEFSIPIPEVKEIINEDTKGWISEIVEDLNGNLWFARSGYGISKFDGKTFIHFLKKDGIHSNQVTEIEFDKENNIWIGTRVAERDNPDPKNRMGKGGINKIVGTEVLSFPEIKGFNDDDVFCIYKDKQENIWISTKTNGVYCFDGKEFNHYDIPISIMGMLDDQNGNLWLGGAGGVYRIDTNEKIINVTTNGPWK</sequence>
<dbReference type="SUPFAM" id="SSF63829">
    <property type="entry name" value="Calcium-dependent phosphotriesterase"/>
    <property type="match status" value="2"/>
</dbReference>
<evidence type="ECO:0000313" key="2">
    <source>
        <dbReference type="EMBL" id="QTD38239.1"/>
    </source>
</evidence>
<protein>
    <recommendedName>
        <fullName evidence="4">Two component regulator propeller</fullName>
    </recommendedName>
</protein>
<dbReference type="InterPro" id="IPR011110">
    <property type="entry name" value="Reg_prop"/>
</dbReference>
<evidence type="ECO:0008006" key="4">
    <source>
        <dbReference type="Google" id="ProtNLM"/>
    </source>
</evidence>
<dbReference type="PANTHER" id="PTHR43547">
    <property type="entry name" value="TWO-COMPONENT HISTIDINE KINASE"/>
    <property type="match status" value="1"/>
</dbReference>
<evidence type="ECO:0000313" key="3">
    <source>
        <dbReference type="Proteomes" id="UP000663935"/>
    </source>
</evidence>
<keyword evidence="1" id="KW-0597">Phosphoprotein</keyword>
<dbReference type="Pfam" id="PF07494">
    <property type="entry name" value="Reg_prop"/>
    <property type="match status" value="5"/>
</dbReference>
<name>A0ABX7SX12_9FLAO</name>
<evidence type="ECO:0000256" key="1">
    <source>
        <dbReference type="ARBA" id="ARBA00022553"/>
    </source>
</evidence>
<keyword evidence="3" id="KW-1185">Reference proteome</keyword>
<dbReference type="EMBL" id="CP071795">
    <property type="protein sequence ID" value="QTD38239.1"/>
    <property type="molecule type" value="Genomic_DNA"/>
</dbReference>
<dbReference type="PANTHER" id="PTHR43547:SF2">
    <property type="entry name" value="HYBRID SIGNAL TRANSDUCTION HISTIDINE KINASE C"/>
    <property type="match status" value="1"/>
</dbReference>
<dbReference type="Gene3D" id="2.130.10.10">
    <property type="entry name" value="YVTN repeat-like/Quinoprotein amine dehydrogenase"/>
    <property type="match status" value="4"/>
</dbReference>
<accession>A0ABX7SX12</accession>
<gene>
    <name evidence="2" type="ORF">JL193_02730</name>
</gene>
<dbReference type="Proteomes" id="UP000663935">
    <property type="component" value="Chromosome"/>
</dbReference>
<dbReference type="InterPro" id="IPR015943">
    <property type="entry name" value="WD40/YVTN_repeat-like_dom_sf"/>
</dbReference>
<reference evidence="2 3" key="1">
    <citation type="submission" date="2021-03" db="EMBL/GenBank/DDBJ databases">
        <title>Complete genome of Polaribacter_sp.G4M1.</title>
        <authorList>
            <person name="Jeong S.W."/>
            <person name="Bae J.W."/>
        </authorList>
    </citation>
    <scope>NUCLEOTIDE SEQUENCE [LARGE SCALE GENOMIC DNA]</scope>
    <source>
        <strain evidence="2 3">G4M1</strain>
    </source>
</reference>
<proteinExistence type="predicted"/>
<organism evidence="2 3">
    <name type="scientific">Polaribacter batillariae</name>
    <dbReference type="NCBI Taxonomy" id="2808900"/>
    <lineage>
        <taxon>Bacteria</taxon>
        <taxon>Pseudomonadati</taxon>
        <taxon>Bacteroidota</taxon>
        <taxon>Flavobacteriia</taxon>
        <taxon>Flavobacteriales</taxon>
        <taxon>Flavobacteriaceae</taxon>
    </lineage>
</organism>
<dbReference type="RefSeq" id="WP_207972374.1">
    <property type="nucleotide sequence ID" value="NZ_CP071795.1"/>
</dbReference>